<gene>
    <name evidence="1" type="ORF">L0C25_20985</name>
</gene>
<organism evidence="1 2">
    <name type="scientific">Solicola gregarius</name>
    <dbReference type="NCBI Taxonomy" id="2908642"/>
    <lineage>
        <taxon>Bacteria</taxon>
        <taxon>Bacillati</taxon>
        <taxon>Actinomycetota</taxon>
        <taxon>Actinomycetes</taxon>
        <taxon>Propionibacteriales</taxon>
        <taxon>Nocardioidaceae</taxon>
        <taxon>Solicola</taxon>
    </lineage>
</organism>
<sequence length="72" mass="8383">MSAEQTDEPDPLCSAKGCTAPARHQLLWNNPKIHTPDRRKVWLACDEHEEHLRTFLSARGFWKATEPFTPRR</sequence>
<dbReference type="KEGG" id="sgrg:L0C25_20985"/>
<dbReference type="Proteomes" id="UP001164390">
    <property type="component" value="Chromosome"/>
</dbReference>
<dbReference type="RefSeq" id="WP_271633733.1">
    <property type="nucleotide sequence ID" value="NZ_CP094970.1"/>
</dbReference>
<protein>
    <submittedName>
        <fullName evidence="1">Acetone carboxylase</fullName>
    </submittedName>
</protein>
<dbReference type="EMBL" id="CP094970">
    <property type="protein sequence ID" value="UYM04970.1"/>
    <property type="molecule type" value="Genomic_DNA"/>
</dbReference>
<accession>A0AA46TH04</accession>
<reference evidence="1" key="1">
    <citation type="submission" date="2022-01" db="EMBL/GenBank/DDBJ databases">
        <title>Nocardioidaceae gen. sp. A5X3R13.</title>
        <authorList>
            <person name="Lopez Marin M.A."/>
            <person name="Uhlik O."/>
        </authorList>
    </citation>
    <scope>NUCLEOTIDE SEQUENCE</scope>
    <source>
        <strain evidence="1">A5X3R13</strain>
    </source>
</reference>
<keyword evidence="2" id="KW-1185">Reference proteome</keyword>
<evidence type="ECO:0000313" key="1">
    <source>
        <dbReference type="EMBL" id="UYM04970.1"/>
    </source>
</evidence>
<name>A0AA46TH04_9ACTN</name>
<evidence type="ECO:0000313" key="2">
    <source>
        <dbReference type="Proteomes" id="UP001164390"/>
    </source>
</evidence>
<proteinExistence type="predicted"/>
<dbReference type="AlphaFoldDB" id="A0AA46TH04"/>